<dbReference type="GO" id="GO:0045505">
    <property type="term" value="F:dynein intermediate chain binding"/>
    <property type="evidence" value="ECO:0007669"/>
    <property type="project" value="TreeGrafter"/>
</dbReference>
<evidence type="ECO:0000256" key="4">
    <source>
        <dbReference type="ARBA" id="ARBA00022701"/>
    </source>
</evidence>
<dbReference type="PANTHER" id="PTHR11886:SF35">
    <property type="entry name" value="DYNEIN LIGHT CHAIN"/>
    <property type="match status" value="1"/>
</dbReference>
<reference evidence="9" key="1">
    <citation type="journal article" date="2012" name="PLoS Negl. Trop. Dis.">
        <title>A systematically improved high quality genome and transcriptome of the human blood fluke Schistosoma mansoni.</title>
        <authorList>
            <person name="Protasio A.V."/>
            <person name="Tsai I.J."/>
            <person name="Babbage A."/>
            <person name="Nichol S."/>
            <person name="Hunt M."/>
            <person name="Aslett M.A."/>
            <person name="De Silva N."/>
            <person name="Velarde G.S."/>
            <person name="Anderson T.J."/>
            <person name="Clark R.C."/>
            <person name="Davidson C."/>
            <person name="Dillon G.P."/>
            <person name="Holroyd N.E."/>
            <person name="LoVerde P.T."/>
            <person name="Lloyd C."/>
            <person name="McQuillan J."/>
            <person name="Oliveira G."/>
            <person name="Otto T.D."/>
            <person name="Parker-Manuel S.J."/>
            <person name="Quail M.A."/>
            <person name="Wilson R.A."/>
            <person name="Zerlotini A."/>
            <person name="Dunne D.W."/>
            <person name="Berriman M."/>
        </authorList>
    </citation>
    <scope>NUCLEOTIDE SEQUENCE [LARGE SCALE GENOMIC DNA]</scope>
    <source>
        <strain evidence="9">Puerto Rican</strain>
    </source>
</reference>
<dbReference type="Gene3D" id="3.30.740.10">
    <property type="entry name" value="Protein Inhibitor Of Neuronal Nitric Oxide Synthase"/>
    <property type="match status" value="1"/>
</dbReference>
<dbReference type="InParanoid" id="A0A5K4F5B2"/>
<comment type="subcellular location">
    <subcellularLocation>
        <location evidence="1 8">Cytoplasm</location>
        <location evidence="1 8">Cytoskeleton</location>
    </subcellularLocation>
</comment>
<dbReference type="STRING" id="6183.A0A5K4F5B2"/>
<dbReference type="GO" id="GO:0005874">
    <property type="term" value="C:microtubule"/>
    <property type="evidence" value="ECO:0007669"/>
    <property type="project" value="UniProtKB-KW"/>
</dbReference>
<dbReference type="GO" id="GO:0005868">
    <property type="term" value="C:cytoplasmic dynein complex"/>
    <property type="evidence" value="ECO:0007669"/>
    <property type="project" value="TreeGrafter"/>
</dbReference>
<evidence type="ECO:0000313" key="9">
    <source>
        <dbReference type="Proteomes" id="UP000008854"/>
    </source>
</evidence>
<evidence type="ECO:0000256" key="6">
    <source>
        <dbReference type="ARBA" id="ARBA00023175"/>
    </source>
</evidence>
<dbReference type="WBParaSite" id="Smp_320210.1">
    <property type="protein sequence ID" value="Smp_320210.1"/>
    <property type="gene ID" value="Smp_320210"/>
</dbReference>
<dbReference type="PANTHER" id="PTHR11886">
    <property type="entry name" value="DYNEIN LIGHT CHAIN"/>
    <property type="match status" value="1"/>
</dbReference>
<keyword evidence="4 8" id="KW-0493">Microtubule</keyword>
<dbReference type="SMART" id="SM01375">
    <property type="entry name" value="Dynein_light"/>
    <property type="match status" value="1"/>
</dbReference>
<keyword evidence="6 8" id="KW-0505">Motor protein</keyword>
<dbReference type="InterPro" id="IPR037177">
    <property type="entry name" value="DLC_sf"/>
</dbReference>
<keyword evidence="9" id="KW-1185">Reference proteome</keyword>
<dbReference type="Pfam" id="PF01221">
    <property type="entry name" value="Dynein_light"/>
    <property type="match status" value="1"/>
</dbReference>
<proteinExistence type="inferred from homology"/>
<evidence type="ECO:0000256" key="2">
    <source>
        <dbReference type="ARBA" id="ARBA00010156"/>
    </source>
</evidence>
<accession>A0A5K4F5B2</accession>
<dbReference type="Proteomes" id="UP000008854">
    <property type="component" value="Unassembled WGS sequence"/>
</dbReference>
<evidence type="ECO:0000256" key="1">
    <source>
        <dbReference type="ARBA" id="ARBA00004245"/>
    </source>
</evidence>
<evidence type="ECO:0000256" key="8">
    <source>
        <dbReference type="RuleBase" id="RU365010"/>
    </source>
</evidence>
<sequence length="91" mass="10595">MIMSKHKALISNADMSEDMQREAIDCAVEALKKYKIEKDIAAFIKKEFDKKYNPTWHCIVGRNFGSNMTHEQKHFIYFYMGNVAVLLFKSG</sequence>
<reference evidence="10" key="2">
    <citation type="submission" date="2019-11" db="UniProtKB">
        <authorList>
            <consortium name="WormBaseParasite"/>
        </authorList>
    </citation>
    <scope>IDENTIFICATION</scope>
    <source>
        <strain evidence="10">Puerto Rican</strain>
    </source>
</reference>
<dbReference type="AlphaFoldDB" id="A0A5K4F5B2"/>
<name>A0A5K4F5B2_SCHMA</name>
<dbReference type="InterPro" id="IPR001372">
    <property type="entry name" value="Dynein_light_chain_typ-1/2"/>
</dbReference>
<evidence type="ECO:0000256" key="5">
    <source>
        <dbReference type="ARBA" id="ARBA00023017"/>
    </source>
</evidence>
<evidence type="ECO:0000256" key="3">
    <source>
        <dbReference type="ARBA" id="ARBA00022490"/>
    </source>
</evidence>
<evidence type="ECO:0000256" key="7">
    <source>
        <dbReference type="ARBA" id="ARBA00023212"/>
    </source>
</evidence>
<keyword evidence="5 8" id="KW-0243">Dynein</keyword>
<dbReference type="SUPFAM" id="SSF54648">
    <property type="entry name" value="DLC"/>
    <property type="match status" value="1"/>
</dbReference>
<evidence type="ECO:0000313" key="10">
    <source>
        <dbReference type="WBParaSite" id="Smp_320210.1"/>
    </source>
</evidence>
<dbReference type="GO" id="GO:0007017">
    <property type="term" value="P:microtubule-based process"/>
    <property type="evidence" value="ECO:0007669"/>
    <property type="project" value="InterPro"/>
</dbReference>
<keyword evidence="7 8" id="KW-0206">Cytoskeleton</keyword>
<organism evidence="9 10">
    <name type="scientific">Schistosoma mansoni</name>
    <name type="common">Blood fluke</name>
    <dbReference type="NCBI Taxonomy" id="6183"/>
    <lineage>
        <taxon>Eukaryota</taxon>
        <taxon>Metazoa</taxon>
        <taxon>Spiralia</taxon>
        <taxon>Lophotrochozoa</taxon>
        <taxon>Platyhelminthes</taxon>
        <taxon>Trematoda</taxon>
        <taxon>Digenea</taxon>
        <taxon>Strigeidida</taxon>
        <taxon>Schistosomatoidea</taxon>
        <taxon>Schistosomatidae</taxon>
        <taxon>Schistosoma</taxon>
    </lineage>
</organism>
<comment type="similarity">
    <text evidence="2 8">Belongs to the dynein light chain family.</text>
</comment>
<dbReference type="CDD" id="cd21452">
    <property type="entry name" value="DLC-like_DYNLL1_DYNLL2"/>
    <property type="match status" value="1"/>
</dbReference>
<keyword evidence="3 8" id="KW-0963">Cytoplasm</keyword>
<dbReference type="FunFam" id="3.30.740.10:FF:000001">
    <property type="entry name" value="Dynein light chain"/>
    <property type="match status" value="1"/>
</dbReference>
<protein>
    <recommendedName>
        <fullName evidence="8">Dynein light chain</fullName>
    </recommendedName>
</protein>